<dbReference type="Proteomes" id="UP001162480">
    <property type="component" value="Chromosome 1"/>
</dbReference>
<protein>
    <submittedName>
        <fullName evidence="2">Uncharacterized protein</fullName>
    </submittedName>
</protein>
<feature type="compositionally biased region" description="Low complexity" evidence="1">
    <location>
        <begin position="70"/>
        <end position="79"/>
    </location>
</feature>
<sequence>MVEELTFDKDSDRDRSSTFDSDRGRSSTLVAVNSDFMIFLYNSIQYSEFVIFQTFDILILFLANYVAAAADSGSSSSSGDDNDNDDGKLEIS</sequence>
<dbReference type="AlphaFoldDB" id="A0AA36AJA9"/>
<evidence type="ECO:0000313" key="3">
    <source>
        <dbReference type="Proteomes" id="UP001162480"/>
    </source>
</evidence>
<gene>
    <name evidence="2" type="ORF">OCTVUL_1B020770</name>
</gene>
<dbReference type="EMBL" id="OX597814">
    <property type="protein sequence ID" value="CAI9716456.1"/>
    <property type="molecule type" value="Genomic_DNA"/>
</dbReference>
<evidence type="ECO:0000256" key="1">
    <source>
        <dbReference type="SAM" id="MobiDB-lite"/>
    </source>
</evidence>
<accession>A0AA36AJA9</accession>
<proteinExistence type="predicted"/>
<reference evidence="2" key="1">
    <citation type="submission" date="2023-08" db="EMBL/GenBank/DDBJ databases">
        <authorList>
            <person name="Alioto T."/>
            <person name="Alioto T."/>
            <person name="Gomez Garrido J."/>
        </authorList>
    </citation>
    <scope>NUCLEOTIDE SEQUENCE</scope>
</reference>
<keyword evidence="3" id="KW-1185">Reference proteome</keyword>
<feature type="region of interest" description="Disordered" evidence="1">
    <location>
        <begin position="1"/>
        <end position="25"/>
    </location>
</feature>
<name>A0AA36AJA9_OCTVU</name>
<evidence type="ECO:0000313" key="2">
    <source>
        <dbReference type="EMBL" id="CAI9716456.1"/>
    </source>
</evidence>
<organism evidence="2 3">
    <name type="scientific">Octopus vulgaris</name>
    <name type="common">Common octopus</name>
    <dbReference type="NCBI Taxonomy" id="6645"/>
    <lineage>
        <taxon>Eukaryota</taxon>
        <taxon>Metazoa</taxon>
        <taxon>Spiralia</taxon>
        <taxon>Lophotrochozoa</taxon>
        <taxon>Mollusca</taxon>
        <taxon>Cephalopoda</taxon>
        <taxon>Coleoidea</taxon>
        <taxon>Octopodiformes</taxon>
        <taxon>Octopoda</taxon>
        <taxon>Incirrata</taxon>
        <taxon>Octopodidae</taxon>
        <taxon>Octopus</taxon>
    </lineage>
</organism>
<feature type="region of interest" description="Disordered" evidence="1">
    <location>
        <begin position="70"/>
        <end position="92"/>
    </location>
</feature>